<dbReference type="Proteomes" id="UP001164746">
    <property type="component" value="Chromosome 2"/>
</dbReference>
<dbReference type="Gene3D" id="1.10.10.10">
    <property type="entry name" value="Winged helix-like DNA-binding domain superfamily/Winged helix DNA-binding domain"/>
    <property type="match status" value="2"/>
</dbReference>
<feature type="compositionally biased region" description="Basic and acidic residues" evidence="8">
    <location>
        <begin position="272"/>
        <end position="284"/>
    </location>
</feature>
<dbReference type="PROSITE" id="PS51057">
    <property type="entry name" value="PAIRED_2"/>
    <property type="match status" value="1"/>
</dbReference>
<evidence type="ECO:0000256" key="3">
    <source>
        <dbReference type="ARBA" id="ARBA00022724"/>
    </source>
</evidence>
<gene>
    <name evidence="10" type="ORF">MAR_028628</name>
</gene>
<keyword evidence="4" id="KW-0805">Transcription regulation</keyword>
<keyword evidence="11" id="KW-1185">Reference proteome</keyword>
<dbReference type="SMART" id="SM00351">
    <property type="entry name" value="PAX"/>
    <property type="match status" value="1"/>
</dbReference>
<dbReference type="InterPro" id="IPR043565">
    <property type="entry name" value="PAX_fam"/>
</dbReference>
<dbReference type="PROSITE" id="PS00034">
    <property type="entry name" value="PAIRED_1"/>
    <property type="match status" value="1"/>
</dbReference>
<keyword evidence="6" id="KW-0804">Transcription</keyword>
<proteinExistence type="predicted"/>
<evidence type="ECO:0000256" key="7">
    <source>
        <dbReference type="ARBA" id="ARBA00023242"/>
    </source>
</evidence>
<protein>
    <submittedName>
        <fullName evidence="10">PAX2A-like protein</fullName>
    </submittedName>
</protein>
<comment type="subcellular location">
    <subcellularLocation>
        <location evidence="1">Nucleus</location>
    </subcellularLocation>
</comment>
<dbReference type="PANTHER" id="PTHR45636">
    <property type="entry name" value="PAIRED BOX PROTEIN PAX-6-RELATED-RELATED"/>
    <property type="match status" value="1"/>
</dbReference>
<dbReference type="PANTHER" id="PTHR45636:SF41">
    <property type="entry name" value="PAIRED BOX PROTEIN PAX-6-RELATED"/>
    <property type="match status" value="1"/>
</dbReference>
<dbReference type="Pfam" id="PF00292">
    <property type="entry name" value="PAX"/>
    <property type="match status" value="1"/>
</dbReference>
<evidence type="ECO:0000256" key="1">
    <source>
        <dbReference type="ARBA" id="ARBA00004123"/>
    </source>
</evidence>
<dbReference type="InterPro" id="IPR001523">
    <property type="entry name" value="Paired_dom"/>
</dbReference>
<evidence type="ECO:0000256" key="4">
    <source>
        <dbReference type="ARBA" id="ARBA00023015"/>
    </source>
</evidence>
<keyword evidence="2" id="KW-0217">Developmental protein</keyword>
<evidence type="ECO:0000256" key="6">
    <source>
        <dbReference type="ARBA" id="ARBA00023163"/>
    </source>
</evidence>
<dbReference type="CDD" id="cd00131">
    <property type="entry name" value="PAX"/>
    <property type="match status" value="1"/>
</dbReference>
<feature type="region of interest" description="Disordered" evidence="8">
    <location>
        <begin position="215"/>
        <end position="284"/>
    </location>
</feature>
<accession>A0ABY7DIN1</accession>
<dbReference type="SUPFAM" id="SSF46689">
    <property type="entry name" value="Homeodomain-like"/>
    <property type="match status" value="1"/>
</dbReference>
<feature type="compositionally biased region" description="Polar residues" evidence="8">
    <location>
        <begin position="337"/>
        <end position="363"/>
    </location>
</feature>
<evidence type="ECO:0000259" key="9">
    <source>
        <dbReference type="PROSITE" id="PS51057"/>
    </source>
</evidence>
<evidence type="ECO:0000256" key="8">
    <source>
        <dbReference type="SAM" id="MobiDB-lite"/>
    </source>
</evidence>
<dbReference type="InterPro" id="IPR009057">
    <property type="entry name" value="Homeodomain-like_sf"/>
</dbReference>
<evidence type="ECO:0000313" key="10">
    <source>
        <dbReference type="EMBL" id="WAQ95938.1"/>
    </source>
</evidence>
<evidence type="ECO:0000256" key="5">
    <source>
        <dbReference type="ARBA" id="ARBA00023125"/>
    </source>
</evidence>
<dbReference type="EMBL" id="CP111013">
    <property type="protein sequence ID" value="WAQ95938.1"/>
    <property type="molecule type" value="Genomic_DNA"/>
</dbReference>
<feature type="domain" description="Paired" evidence="9">
    <location>
        <begin position="88"/>
        <end position="214"/>
    </location>
</feature>
<keyword evidence="5" id="KW-0238">DNA-binding</keyword>
<feature type="compositionally biased region" description="Polar residues" evidence="8">
    <location>
        <begin position="254"/>
        <end position="265"/>
    </location>
</feature>
<dbReference type="InterPro" id="IPR036388">
    <property type="entry name" value="WH-like_DNA-bd_sf"/>
</dbReference>
<name>A0ABY7DIN1_MYAAR</name>
<organism evidence="10 11">
    <name type="scientific">Mya arenaria</name>
    <name type="common">Soft-shell clam</name>
    <dbReference type="NCBI Taxonomy" id="6604"/>
    <lineage>
        <taxon>Eukaryota</taxon>
        <taxon>Metazoa</taxon>
        <taxon>Spiralia</taxon>
        <taxon>Lophotrochozoa</taxon>
        <taxon>Mollusca</taxon>
        <taxon>Bivalvia</taxon>
        <taxon>Autobranchia</taxon>
        <taxon>Heteroconchia</taxon>
        <taxon>Euheterodonta</taxon>
        <taxon>Imparidentia</taxon>
        <taxon>Neoheterodontei</taxon>
        <taxon>Myida</taxon>
        <taxon>Myoidea</taxon>
        <taxon>Myidae</taxon>
        <taxon>Mya</taxon>
    </lineage>
</organism>
<keyword evidence="3" id="KW-0563">Paired box</keyword>
<feature type="region of interest" description="Disordered" evidence="8">
    <location>
        <begin position="319"/>
        <end position="400"/>
    </location>
</feature>
<dbReference type="PRINTS" id="PR00027">
    <property type="entry name" value="PAIREDBOX"/>
</dbReference>
<reference evidence="10" key="1">
    <citation type="submission" date="2022-11" db="EMBL/GenBank/DDBJ databases">
        <title>Centuries of genome instability and evolution in soft-shell clam transmissible cancer (bioRxiv).</title>
        <authorList>
            <person name="Hart S.F.M."/>
            <person name="Yonemitsu M.A."/>
            <person name="Giersch R.M."/>
            <person name="Beal B.F."/>
            <person name="Arriagada G."/>
            <person name="Davis B.W."/>
            <person name="Ostrander E.A."/>
            <person name="Goff S.P."/>
            <person name="Metzger M.J."/>
        </authorList>
    </citation>
    <scope>NUCLEOTIDE SEQUENCE</scope>
    <source>
        <strain evidence="10">MELC-2E11</strain>
        <tissue evidence="10">Siphon/mantle</tissue>
    </source>
</reference>
<keyword evidence="7" id="KW-0539">Nucleus</keyword>
<dbReference type="InterPro" id="IPR043182">
    <property type="entry name" value="PAIRED_DNA-bd_dom"/>
</dbReference>
<evidence type="ECO:0000256" key="2">
    <source>
        <dbReference type="ARBA" id="ARBA00022473"/>
    </source>
</evidence>
<sequence>MMDYSAPYARYPAPPNFNVADYYQSCKIMDKVFDMSGHMAGYPQGQPMDQRFAPMQQHWAPYPTHTSFSPYHPYPRGFDMFQGNFMDGHGGVNQLGGVFVNGRPLPDVVRQRIVELAHTGVRPCDISRQLRVSHGCVSKILGRYYETGSIKPGVIGGSKPKVATPAVVDAITHYKVENPTMFAWEIRDRLLAENVCTNDNVPSVSSINRIVRNRASENARGKNDGGSPVSDGVTPHGSPNGQGAYTIQAIMGLQGTTPPLTDQNGNTGGTKRKLDDTVSNGHDSDIKADQQLLNNNNMDAVVMSNGQLYPSGATQGLHPPPYYVSANPNPSPIKQEYASSPSLEEQARGQQVQQNDIQSNIAHNRNLAARGPSPIDAQNSQPESQPPAYEGTLTKILPIA</sequence>
<evidence type="ECO:0000313" key="11">
    <source>
        <dbReference type="Proteomes" id="UP001164746"/>
    </source>
</evidence>